<reference evidence="2" key="1">
    <citation type="submission" date="2019-10" db="EMBL/GenBank/DDBJ databases">
        <title>Draft genome sequece of Microseira wollei NIES-4236.</title>
        <authorList>
            <person name="Yamaguchi H."/>
            <person name="Suzuki S."/>
            <person name="Kawachi M."/>
        </authorList>
    </citation>
    <scope>NUCLEOTIDE SEQUENCE</scope>
    <source>
        <strain evidence="2">NIES-4236</strain>
    </source>
</reference>
<feature type="transmembrane region" description="Helical" evidence="1">
    <location>
        <begin position="454"/>
        <end position="471"/>
    </location>
</feature>
<feature type="transmembrane region" description="Helical" evidence="1">
    <location>
        <begin position="1052"/>
        <end position="1077"/>
    </location>
</feature>
<feature type="transmembrane region" description="Helical" evidence="1">
    <location>
        <begin position="332"/>
        <end position="350"/>
    </location>
</feature>
<feature type="transmembrane region" description="Helical" evidence="1">
    <location>
        <begin position="380"/>
        <end position="398"/>
    </location>
</feature>
<dbReference type="EMBL" id="BLAY01000016">
    <property type="protein sequence ID" value="GET36690.1"/>
    <property type="molecule type" value="Genomic_DNA"/>
</dbReference>
<feature type="transmembrane region" description="Helical" evidence="1">
    <location>
        <begin position="192"/>
        <end position="215"/>
    </location>
</feature>
<feature type="transmembrane region" description="Helical" evidence="1">
    <location>
        <begin position="306"/>
        <end position="323"/>
    </location>
</feature>
<accession>A0AAV3X7R0</accession>
<proteinExistence type="predicted"/>
<keyword evidence="3" id="KW-1185">Reference proteome</keyword>
<dbReference type="Proteomes" id="UP001050975">
    <property type="component" value="Unassembled WGS sequence"/>
</dbReference>
<feature type="transmembrane region" description="Helical" evidence="1">
    <location>
        <begin position="477"/>
        <end position="493"/>
    </location>
</feature>
<feature type="transmembrane region" description="Helical" evidence="1">
    <location>
        <begin position="1168"/>
        <end position="1190"/>
    </location>
</feature>
<feature type="transmembrane region" description="Helical" evidence="1">
    <location>
        <begin position="276"/>
        <end position="300"/>
    </location>
</feature>
<feature type="transmembrane region" description="Helical" evidence="1">
    <location>
        <begin position="138"/>
        <end position="158"/>
    </location>
</feature>
<feature type="transmembrane region" description="Helical" evidence="1">
    <location>
        <begin position="109"/>
        <end position="132"/>
    </location>
</feature>
<feature type="transmembrane region" description="Helical" evidence="1">
    <location>
        <begin position="1144"/>
        <end position="1162"/>
    </location>
</feature>
<feature type="transmembrane region" description="Helical" evidence="1">
    <location>
        <begin position="527"/>
        <end position="545"/>
    </location>
</feature>
<feature type="transmembrane region" description="Helical" evidence="1">
    <location>
        <begin position="999"/>
        <end position="1032"/>
    </location>
</feature>
<feature type="transmembrane region" description="Helical" evidence="1">
    <location>
        <begin position="652"/>
        <end position="673"/>
    </location>
</feature>
<name>A0AAV3X7R0_9CYAN</name>
<feature type="transmembrane region" description="Helical" evidence="1">
    <location>
        <begin position="582"/>
        <end position="600"/>
    </location>
</feature>
<evidence type="ECO:0008006" key="4">
    <source>
        <dbReference type="Google" id="ProtNLM"/>
    </source>
</evidence>
<feature type="transmembrane region" description="Helical" evidence="1">
    <location>
        <begin position="246"/>
        <end position="264"/>
    </location>
</feature>
<sequence>MTYRANRPIEIILRVYPDSALLEGLDLWLSLGLLTEIQVRRLCQEHLTCPLPTIAPVVTSSPSETADIVTVPDLVLPTPPTPAASTTIAKSKPARSSGLLQSFMAEVSVLWLLFLGVFLIVVSSAVLAASQWRNFSPVGQYGILFAYTLVFWVISAWARRQSNLQLTARMLQVTTLLIIPVNFWMMDGFKLWNFPLGWIVAPVAALSLTAILVNLLERSLSASRLTLANSIGLSWLHWGWSLTNFPLIATYIGTIGTALTLFYQSRRRRVEAGVSISNSISLGGITITFATLLLVGRAILAAKIPISNLGLALGICGWLLGWLSRRERTGEIWSNLGWVLLLAGWLVAVAEIPQQAIAVSVLALWLLADRLFLLKQAADLIALFLVGLQSFWLLWRAIPFPLRQEVIAFGIRLAGNEFMPQALIGLGVFPYVILTLVLAAYLRRQEEEGLALQAEGMALILGLFLTIVSYFNPLVRVINLLLSFITLAVVVILRTAAGTGLIYLTHIAGLVTIAAWINYGFPNLTVNTWLLILLGGAIAEWIFSIGTNWQQWRRSSWHLGLVLAAISYTQLFNPALKNPTDWYLAWLVVPAALTLLSYLPNFPEPKLANWLSVTALLAIQPLTIISTTPRLVSLGIATILMLLNTQNLPELIAALLTVGFGLCFGGAAIWEVFSPRMTIGWWVTVLAIAPLILWLLHSWLRKGSSRLRQVYTQATDAWAIALTIPTLTFLIGYNVTAYWYPSVTAFEFIVASGFITVGLVYRCWNLPTNVSFYSLALAVELLVASIIASINRSPVWLAIATLALGLTTQLAGDFVAGRRVTNPYLSSWHAIPIFYAILGLIIAHHKFDTYTGLYTLAAALVGIGIGRRNVNFKPISYLSIFGVSAAAYELLIYQLMQAKAGNPGDGLTLLAALATAIAISQRLFARWLFPYLRLDNSELKAIAHLHWVAGSGLILLALVSSLSTPGEKIWLAVTTILAAYALIQGRSTASWTYAGIVELGIAIAYGLHLVLLDAVLLNWSAAIACFFAYFMYVLPWTSWGWSATPWQNSAMLLPISIIFLNGSSVSIQSLLLVAAFYAWIAKARSQVRLSYLSVGLANWATIRIFNAQSITEPLWYALLWGGSLLYVAQIDPELRSPSGRETRHLLRCLAIGLICFTALYQAEVGIYGISPLFLGFLTIGLAIVAILIGIALRVRAFLYIGTLTFIIRVLRQVWLFINDYSLFLWAIGIVVGSLLIWIALTFEARRSQAIAFVQYWMTELENWE</sequence>
<evidence type="ECO:0000256" key="1">
    <source>
        <dbReference type="SAM" id="Phobius"/>
    </source>
</evidence>
<evidence type="ECO:0000313" key="3">
    <source>
        <dbReference type="Proteomes" id="UP001050975"/>
    </source>
</evidence>
<feature type="transmembrane region" description="Helical" evidence="1">
    <location>
        <begin position="679"/>
        <end position="696"/>
    </location>
</feature>
<gene>
    <name evidence="2" type="ORF">MiSe_14420</name>
</gene>
<feature type="transmembrane region" description="Helical" evidence="1">
    <location>
        <begin position="796"/>
        <end position="816"/>
    </location>
</feature>
<feature type="transmembrane region" description="Helical" evidence="1">
    <location>
        <begin position="908"/>
        <end position="929"/>
    </location>
</feature>
<feature type="transmembrane region" description="Helical" evidence="1">
    <location>
        <begin position="771"/>
        <end position="790"/>
    </location>
</feature>
<organism evidence="2 3">
    <name type="scientific">Microseira wollei NIES-4236</name>
    <dbReference type="NCBI Taxonomy" id="2530354"/>
    <lineage>
        <taxon>Bacteria</taxon>
        <taxon>Bacillati</taxon>
        <taxon>Cyanobacteriota</taxon>
        <taxon>Cyanophyceae</taxon>
        <taxon>Oscillatoriophycideae</taxon>
        <taxon>Aerosakkonematales</taxon>
        <taxon>Aerosakkonemataceae</taxon>
        <taxon>Microseira</taxon>
    </lineage>
</organism>
<feature type="transmembrane region" description="Helical" evidence="1">
    <location>
        <begin position="418"/>
        <end position="442"/>
    </location>
</feature>
<feature type="transmembrane region" description="Helical" evidence="1">
    <location>
        <begin position="1197"/>
        <end position="1217"/>
    </location>
</feature>
<feature type="transmembrane region" description="Helical" evidence="1">
    <location>
        <begin position="849"/>
        <end position="865"/>
    </location>
</feature>
<dbReference type="AlphaFoldDB" id="A0AAV3X7R0"/>
<feature type="transmembrane region" description="Helical" evidence="1">
    <location>
        <begin position="941"/>
        <end position="963"/>
    </location>
</feature>
<feature type="transmembrane region" description="Helical" evidence="1">
    <location>
        <begin position="500"/>
        <end position="521"/>
    </location>
</feature>
<feature type="transmembrane region" description="Helical" evidence="1">
    <location>
        <begin position="823"/>
        <end position="843"/>
    </location>
</feature>
<feature type="transmembrane region" description="Helical" evidence="1">
    <location>
        <begin position="1223"/>
        <end position="1242"/>
    </location>
</feature>
<keyword evidence="1" id="KW-0812">Transmembrane</keyword>
<protein>
    <recommendedName>
        <fullName evidence="4">DUF2157 domain-containing protein</fullName>
    </recommendedName>
</protein>
<keyword evidence="1" id="KW-1133">Transmembrane helix</keyword>
<feature type="transmembrane region" description="Helical" evidence="1">
    <location>
        <begin position="745"/>
        <end position="764"/>
    </location>
</feature>
<feature type="transmembrane region" description="Helical" evidence="1">
    <location>
        <begin position="877"/>
        <end position="896"/>
    </location>
</feature>
<comment type="caution">
    <text evidence="2">The sequence shown here is derived from an EMBL/GenBank/DDBJ whole genome shotgun (WGS) entry which is preliminary data.</text>
</comment>
<feature type="transmembrane region" description="Helical" evidence="1">
    <location>
        <begin position="356"/>
        <end position="373"/>
    </location>
</feature>
<feature type="transmembrane region" description="Helical" evidence="1">
    <location>
        <begin position="717"/>
        <end position="739"/>
    </location>
</feature>
<dbReference type="RefSeq" id="WP_226576796.1">
    <property type="nucleotide sequence ID" value="NZ_BLAY01000016.1"/>
</dbReference>
<keyword evidence="1" id="KW-0472">Membrane</keyword>
<feature type="transmembrane region" description="Helical" evidence="1">
    <location>
        <begin position="557"/>
        <end position="576"/>
    </location>
</feature>
<evidence type="ECO:0000313" key="2">
    <source>
        <dbReference type="EMBL" id="GET36690.1"/>
    </source>
</evidence>